<evidence type="ECO:0000259" key="8">
    <source>
        <dbReference type="Pfam" id="PF05140"/>
    </source>
</evidence>
<organism evidence="9 10">
    <name type="scientific">Murinocardiopsis flavida</name>
    <dbReference type="NCBI Taxonomy" id="645275"/>
    <lineage>
        <taxon>Bacteria</taxon>
        <taxon>Bacillati</taxon>
        <taxon>Actinomycetota</taxon>
        <taxon>Actinomycetes</taxon>
        <taxon>Streptosporangiales</taxon>
        <taxon>Nocardiopsidaceae</taxon>
        <taxon>Murinocardiopsis</taxon>
    </lineage>
</organism>
<dbReference type="InterPro" id="IPR007816">
    <property type="entry name" value="ResB-like_domain"/>
</dbReference>
<feature type="region of interest" description="Disordered" evidence="6">
    <location>
        <begin position="533"/>
        <end position="560"/>
    </location>
</feature>
<dbReference type="EMBL" id="PYGA01000017">
    <property type="protein sequence ID" value="PSK92811.1"/>
    <property type="molecule type" value="Genomic_DNA"/>
</dbReference>
<evidence type="ECO:0000256" key="4">
    <source>
        <dbReference type="ARBA" id="ARBA00022989"/>
    </source>
</evidence>
<dbReference type="Pfam" id="PF05140">
    <property type="entry name" value="ResB"/>
    <property type="match status" value="1"/>
</dbReference>
<comment type="caution">
    <text evidence="9">The sequence shown here is derived from an EMBL/GenBank/DDBJ whole genome shotgun (WGS) entry which is preliminary data.</text>
</comment>
<feature type="transmembrane region" description="Helical" evidence="7">
    <location>
        <begin position="54"/>
        <end position="71"/>
    </location>
</feature>
<evidence type="ECO:0000256" key="6">
    <source>
        <dbReference type="SAM" id="MobiDB-lite"/>
    </source>
</evidence>
<dbReference type="PANTHER" id="PTHR31566:SF0">
    <property type="entry name" value="CYTOCHROME C BIOGENESIS PROTEIN CCS1, CHLOROPLASTIC"/>
    <property type="match status" value="1"/>
</dbReference>
<feature type="compositionally biased region" description="Polar residues" evidence="6">
    <location>
        <begin position="551"/>
        <end position="560"/>
    </location>
</feature>
<evidence type="ECO:0000256" key="7">
    <source>
        <dbReference type="SAM" id="Phobius"/>
    </source>
</evidence>
<dbReference type="GO" id="GO:0017004">
    <property type="term" value="P:cytochrome complex assembly"/>
    <property type="evidence" value="ECO:0007669"/>
    <property type="project" value="UniProtKB-KW"/>
</dbReference>
<keyword evidence="10" id="KW-1185">Reference proteome</keyword>
<comment type="subcellular location">
    <subcellularLocation>
        <location evidence="1">Membrane</location>
        <topology evidence="1">Multi-pass membrane protein</topology>
    </subcellularLocation>
</comment>
<evidence type="ECO:0000313" key="9">
    <source>
        <dbReference type="EMBL" id="PSK92811.1"/>
    </source>
</evidence>
<evidence type="ECO:0000256" key="2">
    <source>
        <dbReference type="ARBA" id="ARBA00022692"/>
    </source>
</evidence>
<evidence type="ECO:0000256" key="5">
    <source>
        <dbReference type="ARBA" id="ARBA00023136"/>
    </source>
</evidence>
<evidence type="ECO:0000313" key="10">
    <source>
        <dbReference type="Proteomes" id="UP000240542"/>
    </source>
</evidence>
<proteinExistence type="predicted"/>
<keyword evidence="4 7" id="KW-1133">Transmembrane helix</keyword>
<feature type="transmembrane region" description="Helical" evidence="7">
    <location>
        <begin position="108"/>
        <end position="130"/>
    </location>
</feature>
<protein>
    <submittedName>
        <fullName evidence="9">Cytochrome c biogenesis protein</fullName>
    </submittedName>
</protein>
<keyword evidence="3" id="KW-0201">Cytochrome c-type biogenesis</keyword>
<feature type="transmembrane region" description="Helical" evidence="7">
    <location>
        <begin position="201"/>
        <end position="222"/>
    </location>
</feature>
<dbReference type="PANTHER" id="PTHR31566">
    <property type="entry name" value="CYTOCHROME C BIOGENESIS PROTEIN CCS1, CHLOROPLASTIC"/>
    <property type="match status" value="1"/>
</dbReference>
<dbReference type="GO" id="GO:0016020">
    <property type="term" value="C:membrane"/>
    <property type="evidence" value="ECO:0007669"/>
    <property type="project" value="UniProtKB-SubCell"/>
</dbReference>
<dbReference type="RefSeq" id="WP_106585101.1">
    <property type="nucleotide sequence ID" value="NZ_PYGA01000017.1"/>
</dbReference>
<name>A0A2P8D6I2_9ACTN</name>
<reference evidence="9 10" key="1">
    <citation type="submission" date="2018-03" db="EMBL/GenBank/DDBJ databases">
        <title>Genomic Encyclopedia of Archaeal and Bacterial Type Strains, Phase II (KMG-II): from individual species to whole genera.</title>
        <authorList>
            <person name="Goeker M."/>
        </authorList>
    </citation>
    <scope>NUCLEOTIDE SEQUENCE [LARGE SCALE GENOMIC DNA]</scope>
    <source>
        <strain evidence="9 10">DSM 45312</strain>
    </source>
</reference>
<dbReference type="InterPro" id="IPR023494">
    <property type="entry name" value="Cyt_c_bgen_Ccs1/CcsB/ResB"/>
</dbReference>
<dbReference type="AlphaFoldDB" id="A0A2P8D6I2"/>
<feature type="compositionally biased region" description="Basic and acidic residues" evidence="6">
    <location>
        <begin position="17"/>
        <end position="27"/>
    </location>
</feature>
<feature type="domain" description="ResB-like" evidence="8">
    <location>
        <begin position="51"/>
        <end position="522"/>
    </location>
</feature>
<keyword evidence="2 7" id="KW-0812">Transmembrane</keyword>
<sequence>MAAKPSPGEAETALPEGHVKAPKRDTGKGGAPPALSVTGWARWTWRTLTSMRTALVLLFLLAIGAIPGSLLPQRTVSVEQVQNYFVENPDLAPWLDRFALFDVYSSPWYSAIYLLLFVSLTGCVLPRAAVHIRAMRARPPKTPRHLNRMPYAARFTTAASPEDALAAARTALKRYRTDEVAETGGGSIAAEKGYLRETGNVLFHFALLALLISLGIGSFFGYRGNMVVIEGEGFANTPTSFDAFHPGTAIGPEDLQPFSFSVEDFQAEFIQDGRLNGQALSFSADLSYQESPEAPQGTHKLEVNHPLSVDGAQVYLLGRGYAPAFKVTDSEGNVVYDQAVPFIYRDEATFTSDGVVKVPDSVPEQLGFTAVFLPSAAESENGMLVSDFPDDRNPVITLQGYKGDLGIDSGEAQSVYQLDTDDMKKVGKSPEMKPGDVWELPDGSGKIEFTGVKDHLSMQVNSNPGRIPALLSAAAAVLGLIATLFVRPRRAWVRARTGEDGRTVVEVAGLAKADTSGAATEFHELSLRVRADLRASERSDAADEPSGPESPDSQQGTQKG</sequence>
<evidence type="ECO:0000256" key="3">
    <source>
        <dbReference type="ARBA" id="ARBA00022748"/>
    </source>
</evidence>
<gene>
    <name evidence="9" type="ORF">CLV63_11716</name>
</gene>
<feature type="transmembrane region" description="Helical" evidence="7">
    <location>
        <begin position="467"/>
        <end position="486"/>
    </location>
</feature>
<keyword evidence="5 7" id="KW-0472">Membrane</keyword>
<accession>A0A2P8D6I2</accession>
<feature type="region of interest" description="Disordered" evidence="6">
    <location>
        <begin position="1"/>
        <end position="33"/>
    </location>
</feature>
<evidence type="ECO:0000256" key="1">
    <source>
        <dbReference type="ARBA" id="ARBA00004141"/>
    </source>
</evidence>
<dbReference type="Proteomes" id="UP000240542">
    <property type="component" value="Unassembled WGS sequence"/>
</dbReference>
<dbReference type="OrthoDB" id="3949537at2"/>